<evidence type="ECO:0000313" key="5">
    <source>
        <dbReference type="Proteomes" id="UP000266206"/>
    </source>
</evidence>
<dbReference type="GO" id="GO:0000160">
    <property type="term" value="P:phosphorelay signal transduction system"/>
    <property type="evidence" value="ECO:0007669"/>
    <property type="project" value="InterPro"/>
</dbReference>
<accession>A0A3A1YP06</accession>
<sequence>MPLRILIIEDNEQNRYLLTFLLEKRGHTVQSAIDGASGIRKAQQWQPDLILLDIQLPTMHGYDVAAELRRHASTAHIPIVAVTSYAMPGDRERAIESGCDGYVEKPIDPDTFVMQVEAYCGSAESGGRRGSGSGC</sequence>
<proteinExistence type="predicted"/>
<evidence type="ECO:0000259" key="3">
    <source>
        <dbReference type="PROSITE" id="PS50110"/>
    </source>
</evidence>
<feature type="domain" description="Response regulatory" evidence="3">
    <location>
        <begin position="4"/>
        <end position="120"/>
    </location>
</feature>
<dbReference type="InterPro" id="IPR011006">
    <property type="entry name" value="CheY-like_superfamily"/>
</dbReference>
<dbReference type="SUPFAM" id="SSF52172">
    <property type="entry name" value="CheY-like"/>
    <property type="match status" value="1"/>
</dbReference>
<dbReference type="InterPro" id="IPR001789">
    <property type="entry name" value="Sig_transdc_resp-reg_receiver"/>
</dbReference>
<dbReference type="EMBL" id="NQYH01000018">
    <property type="protein sequence ID" value="RIY39281.1"/>
    <property type="molecule type" value="Genomic_DNA"/>
</dbReference>
<evidence type="ECO:0000256" key="2">
    <source>
        <dbReference type="PROSITE-ProRule" id="PRU00169"/>
    </source>
</evidence>
<dbReference type="PANTHER" id="PTHR45339">
    <property type="entry name" value="HYBRID SIGNAL TRANSDUCTION HISTIDINE KINASE J"/>
    <property type="match status" value="1"/>
</dbReference>
<feature type="modified residue" description="4-aspartylphosphate" evidence="2">
    <location>
        <position position="53"/>
    </location>
</feature>
<dbReference type="OrthoDB" id="9179585at2"/>
<dbReference type="PROSITE" id="PS50110">
    <property type="entry name" value="RESPONSE_REGULATORY"/>
    <property type="match status" value="1"/>
</dbReference>
<gene>
    <name evidence="4" type="ORF">CJP73_14745</name>
</gene>
<comment type="caution">
    <text evidence="4">The sequence shown here is derived from an EMBL/GenBank/DDBJ whole genome shotgun (WGS) entry which is preliminary data.</text>
</comment>
<organism evidence="4 5">
    <name type="scientific">Neopusillimonas maritima</name>
    <dbReference type="NCBI Taxonomy" id="2026239"/>
    <lineage>
        <taxon>Bacteria</taxon>
        <taxon>Pseudomonadati</taxon>
        <taxon>Pseudomonadota</taxon>
        <taxon>Betaproteobacteria</taxon>
        <taxon>Burkholderiales</taxon>
        <taxon>Alcaligenaceae</taxon>
        <taxon>Neopusillimonas</taxon>
    </lineage>
</organism>
<dbReference type="PANTHER" id="PTHR45339:SF3">
    <property type="entry name" value="HISTIDINE KINASE"/>
    <property type="match status" value="1"/>
</dbReference>
<name>A0A3A1YP06_9BURK</name>
<protein>
    <submittedName>
        <fullName evidence="4">Two-component system response regulator</fullName>
    </submittedName>
</protein>
<dbReference type="SMART" id="SM00448">
    <property type="entry name" value="REC"/>
    <property type="match status" value="1"/>
</dbReference>
<dbReference type="AlphaFoldDB" id="A0A3A1YP06"/>
<evidence type="ECO:0000313" key="4">
    <source>
        <dbReference type="EMBL" id="RIY39281.1"/>
    </source>
</evidence>
<dbReference type="Proteomes" id="UP000266206">
    <property type="component" value="Unassembled WGS sequence"/>
</dbReference>
<evidence type="ECO:0000256" key="1">
    <source>
        <dbReference type="ARBA" id="ARBA00022553"/>
    </source>
</evidence>
<dbReference type="Gene3D" id="3.40.50.2300">
    <property type="match status" value="1"/>
</dbReference>
<dbReference type="Pfam" id="PF00072">
    <property type="entry name" value="Response_reg"/>
    <property type="match status" value="1"/>
</dbReference>
<reference evidence="4 5" key="1">
    <citation type="submission" date="2017-08" db="EMBL/GenBank/DDBJ databases">
        <title>Pusillimonas indicus sp. nov., a member of the family Alcaligenaceae isolated from surface seawater.</title>
        <authorList>
            <person name="Li J."/>
        </authorList>
    </citation>
    <scope>NUCLEOTIDE SEQUENCE [LARGE SCALE GENOMIC DNA]</scope>
    <source>
        <strain evidence="4 5">L52-1-41</strain>
    </source>
</reference>
<keyword evidence="1 2" id="KW-0597">Phosphoprotein</keyword>